<keyword evidence="3" id="KW-1185">Reference proteome</keyword>
<dbReference type="STRING" id="180197.SAMN02982919_02202"/>
<organism evidence="2 3">
    <name type="scientific">Giesbergeria anulus</name>
    <dbReference type="NCBI Taxonomy" id="180197"/>
    <lineage>
        <taxon>Bacteria</taxon>
        <taxon>Pseudomonadati</taxon>
        <taxon>Pseudomonadota</taxon>
        <taxon>Betaproteobacteria</taxon>
        <taxon>Burkholderiales</taxon>
        <taxon>Comamonadaceae</taxon>
        <taxon>Giesbergeria</taxon>
    </lineage>
</organism>
<sequence>MKQERPTFFSAAMVKRILDKNSSTADTTETTIQNFSAEDIGFENIQKSFKKIFPEARLLKNVILPMEDDGLVKTAEYDVMVVCAAGIHIFEIKGYPKGKVWYEKGENGLRLWKIDNGTTVSEIHDPISQGLGKLYYIRKSVQCFSKYYVYFTGDEIDLEPTMPATVLTTDELPYVSRLAYSDAKFRKSMIKKEEVDVIADAILEISSQYTIVEHISNCREFHKHKHAA</sequence>
<evidence type="ECO:0000313" key="2">
    <source>
        <dbReference type="EMBL" id="SER34794.1"/>
    </source>
</evidence>
<gene>
    <name evidence="2" type="ORF">SAMN02982919_02202</name>
</gene>
<accession>A0A1H9NFN9</accession>
<evidence type="ECO:0000313" key="3">
    <source>
        <dbReference type="Proteomes" id="UP000199766"/>
    </source>
</evidence>
<name>A0A1H9NFN9_9BURK</name>
<dbReference type="Pfam" id="PF08378">
    <property type="entry name" value="NERD"/>
    <property type="match status" value="1"/>
</dbReference>
<dbReference type="OrthoDB" id="8856342at2"/>
<dbReference type="RefSeq" id="WP_091457432.1">
    <property type="nucleotide sequence ID" value="NZ_FOGD01000007.1"/>
</dbReference>
<protein>
    <submittedName>
        <fullName evidence="2">Nuclease-related domain-containing protein</fullName>
    </submittedName>
</protein>
<feature type="domain" description="NERD" evidence="1">
    <location>
        <begin position="55"/>
        <end position="148"/>
    </location>
</feature>
<reference evidence="2 3" key="1">
    <citation type="submission" date="2016-10" db="EMBL/GenBank/DDBJ databases">
        <authorList>
            <person name="de Groot N.N."/>
        </authorList>
    </citation>
    <scope>NUCLEOTIDE SEQUENCE [LARGE SCALE GENOMIC DNA]</scope>
    <source>
        <strain evidence="2 3">ATCC 35958</strain>
    </source>
</reference>
<proteinExistence type="predicted"/>
<dbReference type="InterPro" id="IPR011528">
    <property type="entry name" value="NERD"/>
</dbReference>
<dbReference type="EMBL" id="FOGD01000007">
    <property type="protein sequence ID" value="SER34794.1"/>
    <property type="molecule type" value="Genomic_DNA"/>
</dbReference>
<dbReference type="Proteomes" id="UP000199766">
    <property type="component" value="Unassembled WGS sequence"/>
</dbReference>
<dbReference type="AlphaFoldDB" id="A0A1H9NFN9"/>
<evidence type="ECO:0000259" key="1">
    <source>
        <dbReference type="Pfam" id="PF08378"/>
    </source>
</evidence>